<organism evidence="1 2">
    <name type="scientific">Leptobrachium leishanense</name>
    <name type="common">Leishan spiny toad</name>
    <dbReference type="NCBI Taxonomy" id="445787"/>
    <lineage>
        <taxon>Eukaryota</taxon>
        <taxon>Metazoa</taxon>
        <taxon>Chordata</taxon>
        <taxon>Craniata</taxon>
        <taxon>Vertebrata</taxon>
        <taxon>Euteleostomi</taxon>
        <taxon>Amphibia</taxon>
        <taxon>Batrachia</taxon>
        <taxon>Anura</taxon>
        <taxon>Pelobatoidea</taxon>
        <taxon>Megophryidae</taxon>
        <taxon>Leptobrachium</taxon>
    </lineage>
</organism>
<dbReference type="Gene3D" id="3.30.900.20">
    <property type="match status" value="1"/>
</dbReference>
<dbReference type="PANTHER" id="PTHR15681">
    <property type="entry name" value="MAD2L1-BINDING PROTEIN"/>
    <property type="match status" value="1"/>
</dbReference>
<dbReference type="GO" id="GO:0005634">
    <property type="term" value="C:nucleus"/>
    <property type="evidence" value="ECO:0007669"/>
    <property type="project" value="InterPro"/>
</dbReference>
<evidence type="ECO:0000313" key="1">
    <source>
        <dbReference type="Ensembl" id="ENSLLEP00000018454.1"/>
    </source>
</evidence>
<dbReference type="InterPro" id="IPR009511">
    <property type="entry name" value="MAD1/Cdc20-bound-Mad2-bd"/>
</dbReference>
<dbReference type="Proteomes" id="UP000694569">
    <property type="component" value="Unplaced"/>
</dbReference>
<evidence type="ECO:0000313" key="2">
    <source>
        <dbReference type="Proteomes" id="UP000694569"/>
    </source>
</evidence>
<dbReference type="GO" id="GO:0007096">
    <property type="term" value="P:regulation of exit from mitosis"/>
    <property type="evidence" value="ECO:0007669"/>
    <property type="project" value="InterPro"/>
</dbReference>
<dbReference type="InterPro" id="IPR053729">
    <property type="entry name" value="MAD2L1BP_domain_sf"/>
</dbReference>
<dbReference type="GeneTree" id="ENSGT00390000003812"/>
<protein>
    <submittedName>
        <fullName evidence="1">MAD2L1 binding protein</fullName>
    </submittedName>
</protein>
<keyword evidence="2" id="KW-1185">Reference proteome</keyword>
<dbReference type="AlphaFoldDB" id="A0A8C5MTT6"/>
<dbReference type="Pfam" id="PF06581">
    <property type="entry name" value="p31comet"/>
    <property type="match status" value="1"/>
</dbReference>
<dbReference type="PANTHER" id="PTHR15681:SF1">
    <property type="entry name" value="MAD2L1-BINDING PROTEIN"/>
    <property type="match status" value="1"/>
</dbReference>
<accession>A0A8C5MTT6</accession>
<name>A0A8C5MTT6_9ANUR</name>
<reference evidence="1" key="1">
    <citation type="submission" date="2025-08" db="UniProtKB">
        <authorList>
            <consortium name="Ensembl"/>
        </authorList>
    </citation>
    <scope>IDENTIFICATION</scope>
</reference>
<dbReference type="OrthoDB" id="6334764at2759"/>
<sequence>MEKPQPNRRLPGVLRRGCSQGDDSVSVVFPGLVTRESCSLFTCELIKHILHQRHQLPLPYEQLLVFAKRQQGSDEPVLRRPKVEDTVSRQCQQTLSNVEKLVSQLETLFSISSVPRVLLLMGGSPMNPRELYEINLEDVQLGNGEQSLRTRPCLRQIFRSLFFADPFSELRSTSLMALVVMVQAHRDCGTDWFLPKLHFKVPNRRRILTVRLSCSEQQSLPASAEDYIWFQAPVTLKGFQN</sequence>
<dbReference type="Ensembl" id="ENSLLET00000019180.1">
    <property type="protein sequence ID" value="ENSLLEP00000018454.1"/>
    <property type="gene ID" value="ENSLLEG00000011739.1"/>
</dbReference>
<proteinExistence type="predicted"/>
<reference evidence="1" key="2">
    <citation type="submission" date="2025-09" db="UniProtKB">
        <authorList>
            <consortium name="Ensembl"/>
        </authorList>
    </citation>
    <scope>IDENTIFICATION</scope>
</reference>
<gene>
    <name evidence="1" type="primary">MAD2L1BP</name>
</gene>